<dbReference type="GO" id="GO:0006364">
    <property type="term" value="P:rRNA processing"/>
    <property type="evidence" value="ECO:0007669"/>
    <property type="project" value="InterPro"/>
</dbReference>
<gene>
    <name evidence="4" type="ORF">RJ641_030821</name>
</gene>
<name>A0AAN8VLJ7_9MAGN</name>
<reference evidence="4 5" key="1">
    <citation type="submission" date="2023-12" db="EMBL/GenBank/DDBJ databases">
        <title>A high-quality genome assembly for Dillenia turbinata (Dilleniales).</title>
        <authorList>
            <person name="Chanderbali A."/>
        </authorList>
    </citation>
    <scope>NUCLEOTIDE SEQUENCE [LARGE SCALE GENOMIC DNA]</scope>
    <source>
        <strain evidence="4">LSX21</strain>
        <tissue evidence="4">Leaf</tissue>
    </source>
</reference>
<keyword evidence="2" id="KW-0597">Phosphoprotein</keyword>
<dbReference type="PANTHER" id="PTHR14150">
    <property type="entry name" value="U3 SMALL NUCLEOLAR RNA-ASSOCIATED PROTEIN 14"/>
    <property type="match status" value="1"/>
</dbReference>
<dbReference type="Proteomes" id="UP001370490">
    <property type="component" value="Unassembled WGS sequence"/>
</dbReference>
<keyword evidence="3" id="KW-0539">Nucleus</keyword>
<evidence type="ECO:0000256" key="1">
    <source>
        <dbReference type="ARBA" id="ARBA00004604"/>
    </source>
</evidence>
<keyword evidence="5" id="KW-1185">Reference proteome</keyword>
<dbReference type="PANTHER" id="PTHR14150:SF12">
    <property type="entry name" value="U3 SMALL NUCLEOLAR RNA-ASSOCIATED PROTEIN 14 HOMOLOG A"/>
    <property type="match status" value="1"/>
</dbReference>
<dbReference type="GO" id="GO:0032040">
    <property type="term" value="C:small-subunit processome"/>
    <property type="evidence" value="ECO:0007669"/>
    <property type="project" value="InterPro"/>
</dbReference>
<evidence type="ECO:0000313" key="4">
    <source>
        <dbReference type="EMBL" id="KAK6937313.1"/>
    </source>
</evidence>
<comment type="subcellular location">
    <subcellularLocation>
        <location evidence="1">Nucleus</location>
        <location evidence="1">Nucleolus</location>
    </subcellularLocation>
</comment>
<evidence type="ECO:0000256" key="2">
    <source>
        <dbReference type="ARBA" id="ARBA00022553"/>
    </source>
</evidence>
<accession>A0AAN8VLJ7</accession>
<proteinExistence type="predicted"/>
<evidence type="ECO:0000256" key="3">
    <source>
        <dbReference type="ARBA" id="ARBA00023242"/>
    </source>
</evidence>
<evidence type="ECO:0000313" key="5">
    <source>
        <dbReference type="Proteomes" id="UP001370490"/>
    </source>
</evidence>
<dbReference type="EMBL" id="JBAMMX010000006">
    <property type="protein sequence ID" value="KAK6937313.1"/>
    <property type="molecule type" value="Genomic_DNA"/>
</dbReference>
<organism evidence="4 5">
    <name type="scientific">Dillenia turbinata</name>
    <dbReference type="NCBI Taxonomy" id="194707"/>
    <lineage>
        <taxon>Eukaryota</taxon>
        <taxon>Viridiplantae</taxon>
        <taxon>Streptophyta</taxon>
        <taxon>Embryophyta</taxon>
        <taxon>Tracheophyta</taxon>
        <taxon>Spermatophyta</taxon>
        <taxon>Magnoliopsida</taxon>
        <taxon>eudicotyledons</taxon>
        <taxon>Gunneridae</taxon>
        <taxon>Pentapetalae</taxon>
        <taxon>Dilleniales</taxon>
        <taxon>Dilleniaceae</taxon>
        <taxon>Dillenia</taxon>
    </lineage>
</organism>
<sequence length="77" mass="8848">MLKEHESAKKKREEALKKRKDANLKNVIISERLDKKAEKLHTRTLPFPYTSEEVFEQSIRMPIGPEFNPATAVGALN</sequence>
<dbReference type="InterPro" id="IPR006709">
    <property type="entry name" value="SSU_processome_Utp14"/>
</dbReference>
<dbReference type="Pfam" id="PF04615">
    <property type="entry name" value="Utp14"/>
    <property type="match status" value="1"/>
</dbReference>
<protein>
    <submittedName>
        <fullName evidence="4">Uncharacterized protein</fullName>
    </submittedName>
</protein>
<dbReference type="AlphaFoldDB" id="A0AAN8VLJ7"/>
<comment type="caution">
    <text evidence="4">The sequence shown here is derived from an EMBL/GenBank/DDBJ whole genome shotgun (WGS) entry which is preliminary data.</text>
</comment>